<gene>
    <name evidence="8" type="ORF">SAMN05192582_101940</name>
</gene>
<evidence type="ECO:0000259" key="7">
    <source>
        <dbReference type="Pfam" id="PF14322"/>
    </source>
</evidence>
<keyword evidence="3" id="KW-0732">Signal</keyword>
<keyword evidence="4" id="KW-0472">Membrane</keyword>
<dbReference type="AlphaFoldDB" id="A0A1G8GQG5"/>
<reference evidence="8 9" key="1">
    <citation type="submission" date="2016-10" db="EMBL/GenBank/DDBJ databases">
        <authorList>
            <person name="de Groot N.N."/>
        </authorList>
    </citation>
    <scope>NUCLEOTIDE SEQUENCE [LARGE SCALE GENOMIC DNA]</scope>
    <source>
        <strain evidence="8 9">NLAE-zl-C57</strain>
    </source>
</reference>
<proteinExistence type="inferred from homology"/>
<dbReference type="InterPro" id="IPR012944">
    <property type="entry name" value="SusD_RagB_dom"/>
</dbReference>
<name>A0A1G8GQG5_BACOV</name>
<protein>
    <submittedName>
        <fullName evidence="8">Starch-binding associating with outer membrane</fullName>
    </submittedName>
</protein>
<evidence type="ECO:0000256" key="2">
    <source>
        <dbReference type="ARBA" id="ARBA00006275"/>
    </source>
</evidence>
<dbReference type="Gene3D" id="1.25.40.390">
    <property type="match status" value="1"/>
</dbReference>
<comment type="subcellular location">
    <subcellularLocation>
        <location evidence="1">Cell outer membrane</location>
    </subcellularLocation>
</comment>
<evidence type="ECO:0000313" key="9">
    <source>
        <dbReference type="Proteomes" id="UP000181870"/>
    </source>
</evidence>
<feature type="domain" description="RagB/SusD" evidence="6">
    <location>
        <begin position="313"/>
        <end position="570"/>
    </location>
</feature>
<dbReference type="PROSITE" id="PS51257">
    <property type="entry name" value="PROKAR_LIPOPROTEIN"/>
    <property type="match status" value="1"/>
</dbReference>
<feature type="domain" description="SusD-like N-terminal" evidence="7">
    <location>
        <begin position="40"/>
        <end position="236"/>
    </location>
</feature>
<dbReference type="Pfam" id="PF07980">
    <property type="entry name" value="SusD_RagB"/>
    <property type="match status" value="1"/>
</dbReference>
<dbReference type="Proteomes" id="UP000181870">
    <property type="component" value="Unassembled WGS sequence"/>
</dbReference>
<dbReference type="InterPro" id="IPR011990">
    <property type="entry name" value="TPR-like_helical_dom_sf"/>
</dbReference>
<dbReference type="SUPFAM" id="SSF48452">
    <property type="entry name" value="TPR-like"/>
    <property type="match status" value="1"/>
</dbReference>
<sequence length="570" mass="64976">MKLKYLAIGSIIGLSGLTACEDQLNYQEYATLDKDYISKNYLNVGGLVTNIYTQLDADWGNYGGATLASACDEAEYVWSNSTVHDFYNGAWSASNPISSTWSKNYTAIQQCNMFLEEYLGLTFPELRLNSDYEAQMFRYNNYENEVRFLRAYFYFNLARQYGDVPLVTKVPSTDEVNSLTRTPVQDVFKFIMDECDAIVDKIPADYTKLGTNALPDGKPETARANRLAVLALKARTALYAASPLFNPEQTADLWKKAAETNKAVIDSCAKYDYKLESYDKLWGAENYLAKEMIFLCRSSKVSNSFEGYNFPVGVEGGKSGNCPTQTLVDAYEMQSTGKLWNEDGSGYSEDDPYADRDPRFAFSIAKNGDEKWPSYNTAPLQIYYGGVNGEPLSGATPTGYYLKKYCDASINLTAASSSSKWHSWITFRLGEFYLNYAEAVAHYTGKVDQPLSGDKKPLTARQAVDIIRDRAKMPPLRDEVLDLDMFWKRYKNERMVELAFEGHRFWDVRRWKEGDVLKKITLMKITRNSNGTFNYKREERQRSWEDKMYLFPIPQSETVKNQNLGQNPGW</sequence>
<evidence type="ECO:0000256" key="1">
    <source>
        <dbReference type="ARBA" id="ARBA00004442"/>
    </source>
</evidence>
<evidence type="ECO:0000256" key="5">
    <source>
        <dbReference type="ARBA" id="ARBA00023237"/>
    </source>
</evidence>
<dbReference type="Pfam" id="PF14322">
    <property type="entry name" value="SusD-like_3"/>
    <property type="match status" value="1"/>
</dbReference>
<dbReference type="GO" id="GO:0009279">
    <property type="term" value="C:cell outer membrane"/>
    <property type="evidence" value="ECO:0007669"/>
    <property type="project" value="UniProtKB-SubCell"/>
</dbReference>
<dbReference type="EMBL" id="FNDO01000019">
    <property type="protein sequence ID" value="SDH96511.1"/>
    <property type="molecule type" value="Genomic_DNA"/>
</dbReference>
<dbReference type="RefSeq" id="WP_074637483.1">
    <property type="nucleotide sequence ID" value="NZ_FNDO01000019.1"/>
</dbReference>
<evidence type="ECO:0000256" key="3">
    <source>
        <dbReference type="ARBA" id="ARBA00022729"/>
    </source>
</evidence>
<evidence type="ECO:0000256" key="4">
    <source>
        <dbReference type="ARBA" id="ARBA00023136"/>
    </source>
</evidence>
<dbReference type="InterPro" id="IPR033985">
    <property type="entry name" value="SusD-like_N"/>
</dbReference>
<evidence type="ECO:0000313" key="8">
    <source>
        <dbReference type="EMBL" id="SDH96511.1"/>
    </source>
</evidence>
<keyword evidence="5" id="KW-0998">Cell outer membrane</keyword>
<comment type="similarity">
    <text evidence="2">Belongs to the SusD family.</text>
</comment>
<evidence type="ECO:0000259" key="6">
    <source>
        <dbReference type="Pfam" id="PF07980"/>
    </source>
</evidence>
<organism evidence="8 9">
    <name type="scientific">Bacteroides ovatus</name>
    <dbReference type="NCBI Taxonomy" id="28116"/>
    <lineage>
        <taxon>Bacteria</taxon>
        <taxon>Pseudomonadati</taxon>
        <taxon>Bacteroidota</taxon>
        <taxon>Bacteroidia</taxon>
        <taxon>Bacteroidales</taxon>
        <taxon>Bacteroidaceae</taxon>
        <taxon>Bacteroides</taxon>
    </lineage>
</organism>
<accession>A0A1G8GQG5</accession>